<evidence type="ECO:0000256" key="3">
    <source>
        <dbReference type="ARBA" id="ARBA00023152"/>
    </source>
</evidence>
<dbReference type="Pfam" id="PF03727">
    <property type="entry name" value="Hexokinase_2"/>
    <property type="match status" value="1"/>
</dbReference>
<evidence type="ECO:0000256" key="5">
    <source>
        <dbReference type="RuleBase" id="RU362007"/>
    </source>
</evidence>
<proteinExistence type="inferred from homology"/>
<dbReference type="InterPro" id="IPR022673">
    <property type="entry name" value="Hexokinase_C"/>
</dbReference>
<dbReference type="GO" id="GO:0004340">
    <property type="term" value="F:glucokinase activity"/>
    <property type="evidence" value="ECO:0007669"/>
    <property type="project" value="TreeGrafter"/>
</dbReference>
<keyword evidence="3 5" id="KW-0324">Glycolysis</keyword>
<dbReference type="GO" id="GO:0006096">
    <property type="term" value="P:glycolytic process"/>
    <property type="evidence" value="ECO:0007669"/>
    <property type="project" value="UniProtKB-KW"/>
</dbReference>
<dbReference type="GO" id="GO:0005739">
    <property type="term" value="C:mitochondrion"/>
    <property type="evidence" value="ECO:0007669"/>
    <property type="project" value="TreeGrafter"/>
</dbReference>
<evidence type="ECO:0000313" key="8">
    <source>
        <dbReference type="WBParaSite" id="PEQ_0000337601-mRNA-1"/>
    </source>
</evidence>
<protein>
    <recommendedName>
        <fullName evidence="5">Phosphotransferase</fullName>
        <ecNumber evidence="5">2.7.1.-</ecNumber>
    </recommendedName>
</protein>
<organism evidence="7 8">
    <name type="scientific">Parascaris equorum</name>
    <name type="common">Equine roundworm</name>
    <dbReference type="NCBI Taxonomy" id="6256"/>
    <lineage>
        <taxon>Eukaryota</taxon>
        <taxon>Metazoa</taxon>
        <taxon>Ecdysozoa</taxon>
        <taxon>Nematoda</taxon>
        <taxon>Chromadorea</taxon>
        <taxon>Rhabditida</taxon>
        <taxon>Spirurina</taxon>
        <taxon>Ascaridomorpha</taxon>
        <taxon>Ascaridoidea</taxon>
        <taxon>Ascarididae</taxon>
        <taxon>Parascaris</taxon>
    </lineage>
</organism>
<dbReference type="GO" id="GO:0008865">
    <property type="term" value="F:fructokinase activity"/>
    <property type="evidence" value="ECO:0007669"/>
    <property type="project" value="TreeGrafter"/>
</dbReference>
<comment type="catalytic activity">
    <reaction evidence="4">
        <text>a D-hexose + ATP = a D-hexose 6-phosphate + ADP + H(+)</text>
        <dbReference type="Rhea" id="RHEA:22740"/>
        <dbReference type="ChEBI" id="CHEBI:4194"/>
        <dbReference type="ChEBI" id="CHEBI:15378"/>
        <dbReference type="ChEBI" id="CHEBI:30616"/>
        <dbReference type="ChEBI" id="CHEBI:229467"/>
        <dbReference type="ChEBI" id="CHEBI:456216"/>
        <dbReference type="EC" id="2.7.1.1"/>
    </reaction>
    <physiologicalReaction direction="left-to-right" evidence="4">
        <dbReference type="Rhea" id="RHEA:22741"/>
    </physiologicalReaction>
</comment>
<dbReference type="Proteomes" id="UP000887564">
    <property type="component" value="Unplaced"/>
</dbReference>
<dbReference type="GO" id="GO:0006006">
    <property type="term" value="P:glucose metabolic process"/>
    <property type="evidence" value="ECO:0007669"/>
    <property type="project" value="TreeGrafter"/>
</dbReference>
<comment type="pathway">
    <text evidence="1">Carbohydrate degradation; glycolysis; D-glyceraldehyde 3-phosphate and glycerone phosphate from D-glucose: step 1/4.</text>
</comment>
<sequence>MGELVRMVLEKLTRHGVLFGGRGSEPLFTPEHFPTKYISEILSDMLLFREVCIVVSRRSANLGAAGYLYFCALALQ</sequence>
<dbReference type="PANTHER" id="PTHR19443:SF16">
    <property type="entry name" value="HEXOKINASE TYPE 1-RELATED"/>
    <property type="match status" value="1"/>
</dbReference>
<dbReference type="InterPro" id="IPR001312">
    <property type="entry name" value="Hexokinase"/>
</dbReference>
<dbReference type="GO" id="GO:0005829">
    <property type="term" value="C:cytosol"/>
    <property type="evidence" value="ECO:0007669"/>
    <property type="project" value="TreeGrafter"/>
</dbReference>
<dbReference type="GO" id="GO:0005524">
    <property type="term" value="F:ATP binding"/>
    <property type="evidence" value="ECO:0007669"/>
    <property type="project" value="UniProtKB-UniRule"/>
</dbReference>
<keyword evidence="5" id="KW-0808">Transferase</keyword>
<comment type="similarity">
    <text evidence="5">Belongs to the hexokinase family.</text>
</comment>
<evidence type="ECO:0000313" key="7">
    <source>
        <dbReference type="Proteomes" id="UP000887564"/>
    </source>
</evidence>
<comment type="pathway">
    <text evidence="2">Carbohydrate metabolism; hexose metabolism.</text>
</comment>
<keyword evidence="5" id="KW-0547">Nucleotide-binding</keyword>
<keyword evidence="5" id="KW-0067">ATP-binding</keyword>
<evidence type="ECO:0000256" key="2">
    <source>
        <dbReference type="ARBA" id="ARBA00005028"/>
    </source>
</evidence>
<reference evidence="8" key="1">
    <citation type="submission" date="2022-11" db="UniProtKB">
        <authorList>
            <consortium name="WormBaseParasite"/>
        </authorList>
    </citation>
    <scope>IDENTIFICATION</scope>
</reference>
<accession>A0A914RAS3</accession>
<dbReference type="InterPro" id="IPR043129">
    <property type="entry name" value="ATPase_NBD"/>
</dbReference>
<dbReference type="PANTHER" id="PTHR19443">
    <property type="entry name" value="HEXOKINASE"/>
    <property type="match status" value="1"/>
</dbReference>
<dbReference type="WBParaSite" id="PEQ_0000337601-mRNA-1">
    <property type="protein sequence ID" value="PEQ_0000337601-mRNA-1"/>
    <property type="gene ID" value="PEQ_0000337601"/>
</dbReference>
<dbReference type="GO" id="GO:0001678">
    <property type="term" value="P:intracellular glucose homeostasis"/>
    <property type="evidence" value="ECO:0007669"/>
    <property type="project" value="InterPro"/>
</dbReference>
<keyword evidence="5" id="KW-0418">Kinase</keyword>
<dbReference type="GO" id="GO:0005536">
    <property type="term" value="F:D-glucose binding"/>
    <property type="evidence" value="ECO:0007669"/>
    <property type="project" value="InterPro"/>
</dbReference>
<feature type="domain" description="Hexokinase C-terminal" evidence="6">
    <location>
        <begin position="1"/>
        <end position="44"/>
    </location>
</feature>
<name>A0A914RAS3_PAREQ</name>
<dbReference type="AlphaFoldDB" id="A0A914RAS3"/>
<dbReference type="SUPFAM" id="SSF53067">
    <property type="entry name" value="Actin-like ATPase domain"/>
    <property type="match status" value="1"/>
</dbReference>
<dbReference type="EC" id="2.7.1.-" evidence="5"/>
<evidence type="ECO:0000259" key="6">
    <source>
        <dbReference type="Pfam" id="PF03727"/>
    </source>
</evidence>
<evidence type="ECO:0000256" key="4">
    <source>
        <dbReference type="ARBA" id="ARBA00044613"/>
    </source>
</evidence>
<dbReference type="Gene3D" id="3.40.367.20">
    <property type="match status" value="1"/>
</dbReference>
<keyword evidence="7" id="KW-1185">Reference proteome</keyword>
<evidence type="ECO:0000256" key="1">
    <source>
        <dbReference type="ARBA" id="ARBA00004888"/>
    </source>
</evidence>